<keyword evidence="2" id="KW-0732">Signal</keyword>
<dbReference type="AlphaFoldDB" id="A0A4U5PJU5"/>
<evidence type="ECO:0000256" key="1">
    <source>
        <dbReference type="SAM" id="Phobius"/>
    </source>
</evidence>
<keyword evidence="1" id="KW-0812">Transmembrane</keyword>
<protein>
    <submittedName>
        <fullName evidence="3">Uncharacterized protein</fullName>
    </submittedName>
</protein>
<feature type="transmembrane region" description="Helical" evidence="1">
    <location>
        <begin position="45"/>
        <end position="71"/>
    </location>
</feature>
<evidence type="ECO:0000313" key="3">
    <source>
        <dbReference type="EMBL" id="TKR96803.1"/>
    </source>
</evidence>
<keyword evidence="1" id="KW-0472">Membrane</keyword>
<reference evidence="3 4" key="1">
    <citation type="journal article" date="2015" name="Genome Biol.">
        <title>Comparative genomics of Steinernema reveals deeply conserved gene regulatory networks.</title>
        <authorList>
            <person name="Dillman A.R."/>
            <person name="Macchietto M."/>
            <person name="Porter C.F."/>
            <person name="Rogers A."/>
            <person name="Williams B."/>
            <person name="Antoshechkin I."/>
            <person name="Lee M.M."/>
            <person name="Goodwin Z."/>
            <person name="Lu X."/>
            <person name="Lewis E.E."/>
            <person name="Goodrich-Blair H."/>
            <person name="Stock S.P."/>
            <person name="Adams B.J."/>
            <person name="Sternberg P.W."/>
            <person name="Mortazavi A."/>
        </authorList>
    </citation>
    <scope>NUCLEOTIDE SEQUENCE [LARGE SCALE GENOMIC DNA]</scope>
    <source>
        <strain evidence="3 4">ALL</strain>
    </source>
</reference>
<dbReference type="Proteomes" id="UP000298663">
    <property type="component" value="Unassembled WGS sequence"/>
</dbReference>
<feature type="chain" id="PRO_5020601024" evidence="2">
    <location>
        <begin position="22"/>
        <end position="230"/>
    </location>
</feature>
<keyword evidence="4" id="KW-1185">Reference proteome</keyword>
<sequence length="230" mass="22705">MARKHVFVALLFIAVLIVANAFLKPINGLFESLGFVSPTLKFHRLVKVAVTDMVGKLVLVALFSTAALIAADASSNPISGLLGSLGSAAGSTSGSLEDAAPASASNPISGLLGSAGSIASAAKPADNSGNALDQTLTNLGLGNATPGLNTTLGGLGTLLNGLTTIVGLLLYVLGALLGGAIPGVNAGGSGSPLSAITGLLNGRAINNVDDQRAATQANRTLLSRKEVVIA</sequence>
<gene>
    <name evidence="3" type="ORF">L596_010771</name>
</gene>
<evidence type="ECO:0000256" key="2">
    <source>
        <dbReference type="SAM" id="SignalP"/>
    </source>
</evidence>
<comment type="caution">
    <text evidence="3">The sequence shown here is derived from an EMBL/GenBank/DDBJ whole genome shotgun (WGS) entry which is preliminary data.</text>
</comment>
<organism evidence="3 4">
    <name type="scientific">Steinernema carpocapsae</name>
    <name type="common">Entomopathogenic nematode</name>
    <dbReference type="NCBI Taxonomy" id="34508"/>
    <lineage>
        <taxon>Eukaryota</taxon>
        <taxon>Metazoa</taxon>
        <taxon>Ecdysozoa</taxon>
        <taxon>Nematoda</taxon>
        <taxon>Chromadorea</taxon>
        <taxon>Rhabditida</taxon>
        <taxon>Tylenchina</taxon>
        <taxon>Panagrolaimomorpha</taxon>
        <taxon>Strongyloidoidea</taxon>
        <taxon>Steinernematidae</taxon>
        <taxon>Steinernema</taxon>
    </lineage>
</organism>
<evidence type="ECO:0000313" key="4">
    <source>
        <dbReference type="Proteomes" id="UP000298663"/>
    </source>
</evidence>
<dbReference type="EMBL" id="AZBU02000002">
    <property type="protein sequence ID" value="TKR96803.1"/>
    <property type="molecule type" value="Genomic_DNA"/>
</dbReference>
<reference evidence="3 4" key="2">
    <citation type="journal article" date="2019" name="G3 (Bethesda)">
        <title>Hybrid Assembly of the Genome of the Entomopathogenic Nematode Steinernema carpocapsae Identifies the X-Chromosome.</title>
        <authorList>
            <person name="Serra L."/>
            <person name="Macchietto M."/>
            <person name="Macias-Munoz A."/>
            <person name="McGill C.J."/>
            <person name="Rodriguez I.M."/>
            <person name="Rodriguez B."/>
            <person name="Murad R."/>
            <person name="Mortazavi A."/>
        </authorList>
    </citation>
    <scope>NUCLEOTIDE SEQUENCE [LARGE SCALE GENOMIC DNA]</scope>
    <source>
        <strain evidence="3 4">ALL</strain>
    </source>
</reference>
<keyword evidence="1" id="KW-1133">Transmembrane helix</keyword>
<feature type="transmembrane region" description="Helical" evidence="1">
    <location>
        <begin position="158"/>
        <end position="181"/>
    </location>
</feature>
<accession>A0A4U5PJU5</accession>
<feature type="signal peptide" evidence="2">
    <location>
        <begin position="1"/>
        <end position="21"/>
    </location>
</feature>
<name>A0A4U5PJU5_STECR</name>
<proteinExistence type="predicted"/>